<dbReference type="Pfam" id="PF24696">
    <property type="entry name" value="UGSC"/>
    <property type="match status" value="1"/>
</dbReference>
<evidence type="ECO:0000256" key="1">
    <source>
        <dbReference type="SAM" id="MobiDB-lite"/>
    </source>
</evidence>
<organism evidence="3">
    <name type="scientific">marine metagenome</name>
    <dbReference type="NCBI Taxonomy" id="408172"/>
    <lineage>
        <taxon>unclassified sequences</taxon>
        <taxon>metagenomes</taxon>
        <taxon>ecological metagenomes</taxon>
    </lineage>
</organism>
<dbReference type="InterPro" id="IPR057767">
    <property type="entry name" value="UGSC-like_dom"/>
</dbReference>
<evidence type="ECO:0000313" key="3">
    <source>
        <dbReference type="EMBL" id="SUZ47690.1"/>
    </source>
</evidence>
<name>A0A381MZA7_9ZZZZ</name>
<dbReference type="EMBL" id="UINC01000030">
    <property type="protein sequence ID" value="SUZ47690.1"/>
    <property type="molecule type" value="Genomic_DNA"/>
</dbReference>
<feature type="domain" description="UGSC-like" evidence="2">
    <location>
        <begin position="7"/>
        <end position="95"/>
    </location>
</feature>
<evidence type="ECO:0000259" key="2">
    <source>
        <dbReference type="Pfam" id="PF24696"/>
    </source>
</evidence>
<accession>A0A381MZA7</accession>
<gene>
    <name evidence="3" type="ORF">METZ01_LOCUS544</name>
</gene>
<sequence length="95" mass="10614">MSESLVILDPTDERVPLGRRPASRPDQLHGTLGIVDIAKPRGDVFLDEIERLLNTRFPALDIIRLRKPTYTKPAPSDLRNEVATRCQAVIQALAD</sequence>
<feature type="region of interest" description="Disordered" evidence="1">
    <location>
        <begin position="1"/>
        <end position="23"/>
    </location>
</feature>
<proteinExistence type="predicted"/>
<dbReference type="AlphaFoldDB" id="A0A381MZA7"/>
<reference evidence="3" key="1">
    <citation type="submission" date="2018-05" db="EMBL/GenBank/DDBJ databases">
        <authorList>
            <person name="Lanie J.A."/>
            <person name="Ng W.-L."/>
            <person name="Kazmierczak K.M."/>
            <person name="Andrzejewski T.M."/>
            <person name="Davidsen T.M."/>
            <person name="Wayne K.J."/>
            <person name="Tettelin H."/>
            <person name="Glass J.I."/>
            <person name="Rusch D."/>
            <person name="Podicherti R."/>
            <person name="Tsui H.-C.T."/>
            <person name="Winkler M.E."/>
        </authorList>
    </citation>
    <scope>NUCLEOTIDE SEQUENCE</scope>
</reference>
<protein>
    <recommendedName>
        <fullName evidence="2">UGSC-like domain-containing protein</fullName>
    </recommendedName>
</protein>